<name>A0AC35GR47_9BILA</name>
<protein>
    <submittedName>
        <fullName evidence="2">MHC class II antigen</fullName>
    </submittedName>
</protein>
<dbReference type="Proteomes" id="UP000887580">
    <property type="component" value="Unplaced"/>
</dbReference>
<reference evidence="2" key="1">
    <citation type="submission" date="2022-11" db="UniProtKB">
        <authorList>
            <consortium name="WormBaseParasite"/>
        </authorList>
    </citation>
    <scope>IDENTIFICATION</scope>
</reference>
<evidence type="ECO:0000313" key="1">
    <source>
        <dbReference type="Proteomes" id="UP000887580"/>
    </source>
</evidence>
<dbReference type="WBParaSite" id="PS1159_v2.g7324.t1">
    <property type="protein sequence ID" value="PS1159_v2.g7324.t1"/>
    <property type="gene ID" value="PS1159_v2.g7324"/>
</dbReference>
<evidence type="ECO:0000313" key="2">
    <source>
        <dbReference type="WBParaSite" id="PS1159_v2.g7324.t1"/>
    </source>
</evidence>
<organism evidence="1 2">
    <name type="scientific">Panagrolaimus sp. PS1159</name>
    <dbReference type="NCBI Taxonomy" id="55785"/>
    <lineage>
        <taxon>Eukaryota</taxon>
        <taxon>Metazoa</taxon>
        <taxon>Ecdysozoa</taxon>
        <taxon>Nematoda</taxon>
        <taxon>Chromadorea</taxon>
        <taxon>Rhabditida</taxon>
        <taxon>Tylenchina</taxon>
        <taxon>Panagrolaimomorpha</taxon>
        <taxon>Panagrolaimoidea</taxon>
        <taxon>Panagrolaimidae</taxon>
        <taxon>Panagrolaimus</taxon>
    </lineage>
</organism>
<sequence length="71" mass="8500">MIFCKDYDHLQIYYSKDEFGNLEVGTFGKVSAAFDPELQRYQLSSFDLSKRLQKLEPIQHFCRRSEENKIF</sequence>
<proteinExistence type="predicted"/>
<accession>A0AC35GR47</accession>